<comment type="caution">
    <text evidence="1">The sequence shown here is derived from an EMBL/GenBank/DDBJ whole genome shotgun (WGS) entry which is preliminary data.</text>
</comment>
<reference evidence="2" key="1">
    <citation type="journal article" date="2019" name="Int. J. Syst. Evol. Microbiol.">
        <title>The Global Catalogue of Microorganisms (GCM) 10K type strain sequencing project: providing services to taxonomists for standard genome sequencing and annotation.</title>
        <authorList>
            <consortium name="The Broad Institute Genomics Platform"/>
            <consortium name="The Broad Institute Genome Sequencing Center for Infectious Disease"/>
            <person name="Wu L."/>
            <person name="Ma J."/>
        </authorList>
    </citation>
    <scope>NUCLEOTIDE SEQUENCE [LARGE SCALE GENOMIC DNA]</scope>
    <source>
        <strain evidence="2">CGMCC 1.15928</strain>
    </source>
</reference>
<keyword evidence="2" id="KW-1185">Reference proteome</keyword>
<evidence type="ECO:0000313" key="1">
    <source>
        <dbReference type="EMBL" id="GGB81965.1"/>
    </source>
</evidence>
<organism evidence="1 2">
    <name type="scientific">Henriciella pelagia</name>
    <dbReference type="NCBI Taxonomy" id="1977912"/>
    <lineage>
        <taxon>Bacteria</taxon>
        <taxon>Pseudomonadati</taxon>
        <taxon>Pseudomonadota</taxon>
        <taxon>Alphaproteobacteria</taxon>
        <taxon>Hyphomonadales</taxon>
        <taxon>Hyphomonadaceae</taxon>
        <taxon>Henriciella</taxon>
    </lineage>
</organism>
<sequence length="66" mass="7805">MLSSFDIVDEMEAIGLRAPVYQYRNRQTGEYFSFDLTELSDVTKYPFRLQCEQFWSALAKVVHYLS</sequence>
<accession>A0ABQ1K003</accession>
<dbReference type="EMBL" id="BMKF01000005">
    <property type="protein sequence ID" value="GGB81965.1"/>
    <property type="molecule type" value="Genomic_DNA"/>
</dbReference>
<gene>
    <name evidence="1" type="ORF">GCM10011503_33420</name>
</gene>
<protein>
    <submittedName>
        <fullName evidence="1">Uncharacterized protein</fullName>
    </submittedName>
</protein>
<proteinExistence type="predicted"/>
<name>A0ABQ1K003_9PROT</name>
<dbReference type="Proteomes" id="UP000628854">
    <property type="component" value="Unassembled WGS sequence"/>
</dbReference>
<evidence type="ECO:0000313" key="2">
    <source>
        <dbReference type="Proteomes" id="UP000628854"/>
    </source>
</evidence>